<dbReference type="Pfam" id="PF05182">
    <property type="entry name" value="Fip1"/>
    <property type="match status" value="1"/>
</dbReference>
<keyword evidence="9" id="KW-1185">Reference proteome</keyword>
<gene>
    <name evidence="7" type="ORF">CHUDEA6_400</name>
    <name evidence="8" type="ORF">GY17_00000040</name>
</gene>
<dbReference type="Proteomes" id="UP001429100">
    <property type="component" value="Unassembled WGS sequence"/>
</dbReference>
<reference evidence="8 9" key="1">
    <citation type="submission" date="2014-11" db="EMBL/GenBank/DDBJ databases">
        <title>Comparative genomic analysis of Cryptosporidium hominis reveals occurrence of genetic recombination in virulent subtypes.</title>
        <authorList>
            <person name="Guo Y."/>
            <person name="Tang K."/>
            <person name="Frace M."/>
            <person name="Li N."/>
            <person name="Roellig D.M."/>
            <person name="Sammons S."/>
            <person name="Knipe K."/>
            <person name="Rowe L."/>
            <person name="Feng Y."/>
            <person name="Xiao L."/>
        </authorList>
    </citation>
    <scope>NUCLEOTIDE SEQUENCE [LARGE SCALE GENOMIC DNA]</scope>
    <source>
        <strain evidence="8">30976</strain>
    </source>
</reference>
<dbReference type="VEuPathDB" id="CryptoDB:Chro.60056"/>
<proteinExistence type="inferred from homology"/>
<dbReference type="VEuPathDB" id="CryptoDB:CHUDEA6_400"/>
<dbReference type="InterPro" id="IPR007854">
    <property type="entry name" value="Fip1_dom"/>
</dbReference>
<name>A0A0S4TI90_CRYHO</name>
<feature type="region of interest" description="Disordered" evidence="5">
    <location>
        <begin position="302"/>
        <end position="327"/>
    </location>
</feature>
<protein>
    <submittedName>
        <fullName evidence="8">Pre-mRNA polyadenylation factor</fullName>
    </submittedName>
</protein>
<feature type="region of interest" description="Disordered" evidence="5">
    <location>
        <begin position="1"/>
        <end position="33"/>
    </location>
</feature>
<sequence length="327" mass="36484">MSGNNLEDNISKNNNGTKNEDYDENDNEDDDEDITFLICGGNEEGGLKDFSKLNDKISSTGGDNEVDNSINPASDVLKKGMTDCKPGNTGASNSNSSNINNQKMNTGDQNLHALNVSNTIYIDNEDTATEENPCKNLQMVWDNNPELRPWSRLLDVSPWFNYGFTEKTFKEYIIRQLGIRWERIKKQNIETSDDLLNKSTITSGISNSNNVNANLNINNSSTGLPNPNIKMMNNLPPPPPITGFPSNMIYFPPPPPPHLNPPIPGHPNMYHQQHMFNNFPHHIPHHSHIPPPIPSHQIMHHPGLPPNNMNPGANTAFNARSKKRPAE</sequence>
<evidence type="ECO:0000313" key="8">
    <source>
        <dbReference type="EMBL" id="PPS97431.1"/>
    </source>
</evidence>
<comment type="subcellular location">
    <subcellularLocation>
        <location evidence="1">Nucleus</location>
    </subcellularLocation>
</comment>
<dbReference type="EMBL" id="LN877952">
    <property type="protein sequence ID" value="CUV06469.1"/>
    <property type="molecule type" value="Genomic_DNA"/>
</dbReference>
<comment type="similarity">
    <text evidence="2">Belongs to the FIP1 family.</text>
</comment>
<dbReference type="AlphaFoldDB" id="A0A0S4TI90"/>
<evidence type="ECO:0000256" key="1">
    <source>
        <dbReference type="ARBA" id="ARBA00004123"/>
    </source>
</evidence>
<evidence type="ECO:0000256" key="3">
    <source>
        <dbReference type="ARBA" id="ARBA00022664"/>
    </source>
</evidence>
<evidence type="ECO:0000313" key="7">
    <source>
        <dbReference type="EMBL" id="CUV06469.1"/>
    </source>
</evidence>
<feature type="compositionally biased region" description="Low complexity" evidence="5">
    <location>
        <begin position="92"/>
        <end position="101"/>
    </location>
</feature>
<keyword evidence="3" id="KW-0507">mRNA processing</keyword>
<feature type="region of interest" description="Disordered" evidence="5">
    <location>
        <begin position="77"/>
        <end position="106"/>
    </location>
</feature>
<accession>A0A0S4TI90</accession>
<feature type="compositionally biased region" description="Acidic residues" evidence="5">
    <location>
        <begin position="21"/>
        <end position="33"/>
    </location>
</feature>
<dbReference type="Proteomes" id="UP000199752">
    <property type="component" value="Chromosome 6"/>
</dbReference>
<feature type="compositionally biased region" description="Polar residues" evidence="5">
    <location>
        <begin position="307"/>
        <end position="318"/>
    </location>
</feature>
<evidence type="ECO:0000256" key="4">
    <source>
        <dbReference type="ARBA" id="ARBA00023242"/>
    </source>
</evidence>
<evidence type="ECO:0000256" key="2">
    <source>
        <dbReference type="ARBA" id="ARBA00007459"/>
    </source>
</evidence>
<reference evidence="7" key="2">
    <citation type="submission" date="2015-08" db="EMBL/GenBank/DDBJ databases">
        <authorList>
            <person name="Babu N.S."/>
            <person name="Beckwith C.J."/>
            <person name="Beseler K.G."/>
            <person name="Brison A."/>
            <person name="Carone J.V."/>
            <person name="Caskin T.P."/>
            <person name="Diamond M."/>
            <person name="Durham M.E."/>
            <person name="Foxe J.M."/>
            <person name="Go M."/>
            <person name="Henderson B.A."/>
            <person name="Jones I.B."/>
            <person name="McGettigan J.A."/>
            <person name="Micheletti S.J."/>
            <person name="Nasrallah M.E."/>
            <person name="Ortiz D."/>
            <person name="Piller C.R."/>
            <person name="Privatt S.R."/>
            <person name="Schneider S.L."/>
            <person name="Sharp S."/>
            <person name="Smith T.C."/>
            <person name="Stanton J.D."/>
            <person name="Ullery H.E."/>
            <person name="Wilson R.J."/>
            <person name="Serrano M.G."/>
            <person name="Buck G."/>
            <person name="Lee V."/>
            <person name="Wang Y."/>
            <person name="Carvalho R."/>
            <person name="Voegtly L."/>
            <person name="Shi R."/>
            <person name="Duckworth R."/>
            <person name="Johnson A."/>
            <person name="Loviza R."/>
            <person name="Walstead R."/>
            <person name="Shah Z."/>
            <person name="Kiflezghi M."/>
            <person name="Wade K."/>
            <person name="Ball S.L."/>
            <person name="Bradley K.W."/>
            <person name="Asai D.J."/>
            <person name="Bowman C.A."/>
            <person name="Russell D.A."/>
            <person name="Pope W.H."/>
            <person name="Jacobs-Sera D."/>
            <person name="Hendrix R.W."/>
            <person name="Hatfull G.F."/>
        </authorList>
    </citation>
    <scope>NUCLEOTIDE SEQUENCE [LARGE SCALE GENOMIC DNA]</scope>
</reference>
<feature type="compositionally biased region" description="Polar residues" evidence="5">
    <location>
        <begin position="1"/>
        <end position="17"/>
    </location>
</feature>
<feature type="domain" description="Pre-mRNA polyadenylation factor Fip1" evidence="6">
    <location>
        <begin position="148"/>
        <end position="178"/>
    </location>
</feature>
<reference evidence="8 9" key="3">
    <citation type="submission" date="2017-10" db="EMBL/GenBank/DDBJ databases">
        <title>Consistent, comparative and evidence-based genome annotation and re-annotation for the closely-related species, Cryptosporidium parvum, C. hominis and C. tyzzeri.</title>
        <authorList>
            <person name="Baptista R.P."/>
            <person name="Li Y."/>
            <person name="Sateriale A."/>
            <person name="Striepen B."/>
            <person name="Kissinger J.C."/>
        </authorList>
    </citation>
    <scope>NUCLEOTIDE SEQUENCE [LARGE SCALE GENOMIC DNA]</scope>
    <source>
        <strain evidence="8">30976</strain>
    </source>
</reference>
<evidence type="ECO:0000259" key="6">
    <source>
        <dbReference type="Pfam" id="PF05182"/>
    </source>
</evidence>
<evidence type="ECO:0000313" key="9">
    <source>
        <dbReference type="Proteomes" id="UP001429100"/>
    </source>
</evidence>
<dbReference type="VEuPathDB" id="CryptoDB:GY17_00000040"/>
<keyword evidence="4" id="KW-0539">Nucleus</keyword>
<dbReference type="EMBL" id="JTAI01000007">
    <property type="protein sequence ID" value="PPS97431.1"/>
    <property type="molecule type" value="Genomic_DNA"/>
</dbReference>
<dbReference type="VEuPathDB" id="CryptoDB:ChTU502y2012_419g0195"/>
<dbReference type="GO" id="GO:0005634">
    <property type="term" value="C:nucleus"/>
    <property type="evidence" value="ECO:0007669"/>
    <property type="project" value="UniProtKB-SubCell"/>
</dbReference>
<evidence type="ECO:0000256" key="5">
    <source>
        <dbReference type="SAM" id="MobiDB-lite"/>
    </source>
</evidence>
<organism evidence="7">
    <name type="scientific">Cryptosporidium hominis</name>
    <dbReference type="NCBI Taxonomy" id="237895"/>
    <lineage>
        <taxon>Eukaryota</taxon>
        <taxon>Sar</taxon>
        <taxon>Alveolata</taxon>
        <taxon>Apicomplexa</taxon>
        <taxon>Conoidasida</taxon>
        <taxon>Coccidia</taxon>
        <taxon>Eucoccidiorida</taxon>
        <taxon>Eimeriorina</taxon>
        <taxon>Cryptosporidiidae</taxon>
        <taxon>Cryptosporidium</taxon>
    </lineage>
</organism>
<dbReference type="GO" id="GO:0006397">
    <property type="term" value="P:mRNA processing"/>
    <property type="evidence" value="ECO:0007669"/>
    <property type="project" value="UniProtKB-KW"/>
</dbReference>